<evidence type="ECO:0000256" key="9">
    <source>
        <dbReference type="ARBA" id="ARBA00064003"/>
    </source>
</evidence>
<evidence type="ECO:0000256" key="5">
    <source>
        <dbReference type="ARBA" id="ARBA00022741"/>
    </source>
</evidence>
<keyword evidence="3 11" id="KW-0597">Phosphoprotein</keyword>
<evidence type="ECO:0000256" key="2">
    <source>
        <dbReference type="ARBA" id="ARBA00012438"/>
    </source>
</evidence>
<dbReference type="PROSITE" id="PS50110">
    <property type="entry name" value="RESPONSE_REGULATORY"/>
    <property type="match status" value="2"/>
</dbReference>
<dbReference type="GO" id="GO:0000155">
    <property type="term" value="F:phosphorelay sensor kinase activity"/>
    <property type="evidence" value="ECO:0007669"/>
    <property type="project" value="InterPro"/>
</dbReference>
<reference evidence="15 16" key="1">
    <citation type="submission" date="2019-01" db="EMBL/GenBank/DDBJ databases">
        <authorList>
            <person name="Chen W.-M."/>
        </authorList>
    </citation>
    <scope>NUCLEOTIDE SEQUENCE [LARGE SCALE GENOMIC DNA]</scope>
    <source>
        <strain evidence="15 16">TER-1</strain>
    </source>
</reference>
<dbReference type="InterPro" id="IPR003594">
    <property type="entry name" value="HATPase_dom"/>
</dbReference>
<evidence type="ECO:0000256" key="1">
    <source>
        <dbReference type="ARBA" id="ARBA00000085"/>
    </source>
</evidence>
<dbReference type="SMART" id="SM00448">
    <property type="entry name" value="REC"/>
    <property type="match status" value="2"/>
</dbReference>
<dbReference type="Pfam" id="PF00072">
    <property type="entry name" value="Response_reg"/>
    <property type="match status" value="1"/>
</dbReference>
<feature type="domain" description="Response regulatory" evidence="13">
    <location>
        <begin position="421"/>
        <end position="535"/>
    </location>
</feature>
<dbReference type="Gene3D" id="1.10.287.130">
    <property type="match status" value="1"/>
</dbReference>
<evidence type="ECO:0000259" key="13">
    <source>
        <dbReference type="PROSITE" id="PS50110"/>
    </source>
</evidence>
<evidence type="ECO:0000313" key="15">
    <source>
        <dbReference type="EMBL" id="RVU20310.1"/>
    </source>
</evidence>
<dbReference type="InterPro" id="IPR005467">
    <property type="entry name" value="His_kinase_dom"/>
</dbReference>
<dbReference type="CDD" id="cd17546">
    <property type="entry name" value="REC_hyHK_CKI1_RcsC-like"/>
    <property type="match status" value="1"/>
</dbReference>
<dbReference type="FunFam" id="1.10.287.130:FF:000002">
    <property type="entry name" value="Two-component osmosensing histidine kinase"/>
    <property type="match status" value="1"/>
</dbReference>
<dbReference type="Proteomes" id="UP000286997">
    <property type="component" value="Unassembled WGS sequence"/>
</dbReference>
<dbReference type="EC" id="2.7.13.3" evidence="2"/>
<dbReference type="PROSITE" id="PS50109">
    <property type="entry name" value="HIS_KIN"/>
    <property type="match status" value="1"/>
</dbReference>
<evidence type="ECO:0000256" key="11">
    <source>
        <dbReference type="PROSITE-ProRule" id="PRU00169"/>
    </source>
</evidence>
<keyword evidence="8" id="KW-0902">Two-component regulatory system</keyword>
<dbReference type="InterPro" id="IPR035965">
    <property type="entry name" value="PAS-like_dom_sf"/>
</dbReference>
<keyword evidence="5" id="KW-0547">Nucleotide-binding</keyword>
<organism evidence="15 16">
    <name type="scientific">Methylobacterium oryzihabitans</name>
    <dbReference type="NCBI Taxonomy" id="2499852"/>
    <lineage>
        <taxon>Bacteria</taxon>
        <taxon>Pseudomonadati</taxon>
        <taxon>Pseudomonadota</taxon>
        <taxon>Alphaproteobacteria</taxon>
        <taxon>Hyphomicrobiales</taxon>
        <taxon>Methylobacteriaceae</taxon>
        <taxon>Methylobacterium</taxon>
    </lineage>
</organism>
<dbReference type="InterPro" id="IPR013767">
    <property type="entry name" value="PAS_fold"/>
</dbReference>
<dbReference type="Pfam" id="PF00512">
    <property type="entry name" value="HisKA"/>
    <property type="match status" value="1"/>
</dbReference>
<dbReference type="InterPro" id="IPR001789">
    <property type="entry name" value="Sig_transdc_resp-reg_receiver"/>
</dbReference>
<keyword evidence="6" id="KW-0418">Kinase</keyword>
<dbReference type="Gene3D" id="3.30.450.20">
    <property type="entry name" value="PAS domain"/>
    <property type="match status" value="1"/>
</dbReference>
<dbReference type="Pfam" id="PF00989">
    <property type="entry name" value="PAS"/>
    <property type="match status" value="1"/>
</dbReference>
<dbReference type="Gene3D" id="3.40.50.2300">
    <property type="match status" value="2"/>
</dbReference>
<sequence length="690" mass="72603">MGLAGLGTVGAALGVAAGLAIVGLAAGWRVLDGVRRRHDGEVERLHDRIWRLSESEDRYRSLVEAQIALVVQRDAEDRITFCNETFARFLGSRPEALVGSTRHLTVVEASPFVPLPDGSRSHDVAVAVDGGVRWFSVVETAVVGRTGRPERLSAGRDITERVETTRSLDEARSRAEAASVAKSRFLATVSHEFRTPLNGILGMAALLRETRLDPEQRTYVEAVRTSGEALLTLIDGILDFSKIEAGRLDLAAAPFAAGLLVEGVVELLAPRAQDKGIEIAADIAEDLPAQVTGDGDRVRQILLNLAGNAIKFTETGGVGVAAAWEDGALVLSVRDTGPGIPPERLPLVFEEFEQGDGSASRRHEGTGLGLAITRRLVTRMGGRIEAESRPGAGSRFTVVLPLPVAGPAPAGAAAESLAGRRVLVVADSPFGAPYLGKRMERAGAMVEAVASEAQAVAALAGGASVDAVIADRALGDDAVRRIAAAARDAGVARRIVLLSPFDRREFGSPAAAGFDRYLIKPVRASSLLAHLAAAPAPCCDAPAIPAPAAAPRETGPRVLLAEDNPINALLARKALERLDAAVTWARDGAEALALLQAAALGEAPAYRLALLDIRMPRIDGLEAARRLRGFERDRDLPRLRLVALTANVQAEDEAAARAAGFDGFLGKPLDLAALPPLLASRAMIGADPRD</sequence>
<evidence type="ECO:0000259" key="12">
    <source>
        <dbReference type="PROSITE" id="PS50109"/>
    </source>
</evidence>
<comment type="catalytic activity">
    <reaction evidence="1">
        <text>ATP + protein L-histidine = ADP + protein N-phospho-L-histidine.</text>
        <dbReference type="EC" id="2.7.13.3"/>
    </reaction>
</comment>
<dbReference type="InterPro" id="IPR000014">
    <property type="entry name" value="PAS"/>
</dbReference>
<evidence type="ECO:0000256" key="4">
    <source>
        <dbReference type="ARBA" id="ARBA00022679"/>
    </source>
</evidence>
<feature type="modified residue" description="4-aspartylphosphate" evidence="11">
    <location>
        <position position="471"/>
    </location>
</feature>
<dbReference type="InterPro" id="IPR036097">
    <property type="entry name" value="HisK_dim/P_sf"/>
</dbReference>
<dbReference type="SUPFAM" id="SSF47384">
    <property type="entry name" value="Homodimeric domain of signal transducing histidine kinase"/>
    <property type="match status" value="1"/>
</dbReference>
<dbReference type="PRINTS" id="PR00344">
    <property type="entry name" value="BCTRLSENSOR"/>
</dbReference>
<dbReference type="SUPFAM" id="SSF55785">
    <property type="entry name" value="PYP-like sensor domain (PAS domain)"/>
    <property type="match status" value="1"/>
</dbReference>
<dbReference type="SMART" id="SM00091">
    <property type="entry name" value="PAS"/>
    <property type="match status" value="1"/>
</dbReference>
<dbReference type="InterPro" id="IPR011006">
    <property type="entry name" value="CheY-like_superfamily"/>
</dbReference>
<proteinExistence type="predicted"/>
<dbReference type="RefSeq" id="WP_127728028.1">
    <property type="nucleotide sequence ID" value="NZ_SACP01000004.1"/>
</dbReference>
<name>A0A437PDH8_9HYPH</name>
<dbReference type="SUPFAM" id="SSF55874">
    <property type="entry name" value="ATPase domain of HSP90 chaperone/DNA topoisomerase II/histidine kinase"/>
    <property type="match status" value="1"/>
</dbReference>
<gene>
    <name evidence="15" type="ORF">EOE48_06820</name>
</gene>
<evidence type="ECO:0000256" key="10">
    <source>
        <dbReference type="ARBA" id="ARBA00068150"/>
    </source>
</evidence>
<dbReference type="CDD" id="cd16922">
    <property type="entry name" value="HATPase_EvgS-ArcB-TorS-like"/>
    <property type="match status" value="1"/>
</dbReference>
<keyword evidence="16" id="KW-1185">Reference proteome</keyword>
<dbReference type="PROSITE" id="PS50112">
    <property type="entry name" value="PAS"/>
    <property type="match status" value="1"/>
</dbReference>
<dbReference type="Gene3D" id="3.30.565.10">
    <property type="entry name" value="Histidine kinase-like ATPase, C-terminal domain"/>
    <property type="match status" value="1"/>
</dbReference>
<evidence type="ECO:0000313" key="16">
    <source>
        <dbReference type="Proteomes" id="UP000286997"/>
    </source>
</evidence>
<evidence type="ECO:0000259" key="14">
    <source>
        <dbReference type="PROSITE" id="PS50112"/>
    </source>
</evidence>
<comment type="subunit">
    <text evidence="9">At low DSF concentrations, interacts with RpfF.</text>
</comment>
<comment type="caution">
    <text evidence="15">The sequence shown here is derived from an EMBL/GenBank/DDBJ whole genome shotgun (WGS) entry which is preliminary data.</text>
</comment>
<accession>A0A437PDH8</accession>
<feature type="domain" description="Histidine kinase" evidence="12">
    <location>
        <begin position="188"/>
        <end position="404"/>
    </location>
</feature>
<dbReference type="AlphaFoldDB" id="A0A437PDH8"/>
<dbReference type="FunFam" id="3.30.565.10:FF:000010">
    <property type="entry name" value="Sensor histidine kinase RcsC"/>
    <property type="match status" value="1"/>
</dbReference>
<dbReference type="SMART" id="SM00387">
    <property type="entry name" value="HATPase_c"/>
    <property type="match status" value="1"/>
</dbReference>
<dbReference type="Pfam" id="PF02518">
    <property type="entry name" value="HATPase_c"/>
    <property type="match status" value="1"/>
</dbReference>
<keyword evidence="7" id="KW-0067">ATP-binding</keyword>
<dbReference type="PANTHER" id="PTHR45339:SF1">
    <property type="entry name" value="HYBRID SIGNAL TRANSDUCTION HISTIDINE KINASE J"/>
    <property type="match status" value="1"/>
</dbReference>
<dbReference type="GO" id="GO:0006355">
    <property type="term" value="P:regulation of DNA-templated transcription"/>
    <property type="evidence" value="ECO:0007669"/>
    <property type="project" value="InterPro"/>
</dbReference>
<dbReference type="InterPro" id="IPR036890">
    <property type="entry name" value="HATPase_C_sf"/>
</dbReference>
<dbReference type="EMBL" id="SACP01000004">
    <property type="protein sequence ID" value="RVU20310.1"/>
    <property type="molecule type" value="Genomic_DNA"/>
</dbReference>
<feature type="modified residue" description="4-aspartylphosphate" evidence="11">
    <location>
        <position position="612"/>
    </location>
</feature>
<dbReference type="SMART" id="SM00388">
    <property type="entry name" value="HisKA"/>
    <property type="match status" value="1"/>
</dbReference>
<feature type="domain" description="PAS" evidence="14">
    <location>
        <begin position="55"/>
        <end position="99"/>
    </location>
</feature>
<evidence type="ECO:0000256" key="8">
    <source>
        <dbReference type="ARBA" id="ARBA00023012"/>
    </source>
</evidence>
<dbReference type="OrthoDB" id="9801651at2"/>
<dbReference type="GO" id="GO:0005524">
    <property type="term" value="F:ATP binding"/>
    <property type="evidence" value="ECO:0007669"/>
    <property type="project" value="UniProtKB-KW"/>
</dbReference>
<dbReference type="CDD" id="cd00082">
    <property type="entry name" value="HisKA"/>
    <property type="match status" value="1"/>
</dbReference>
<keyword evidence="4" id="KW-0808">Transferase</keyword>
<dbReference type="SUPFAM" id="SSF52172">
    <property type="entry name" value="CheY-like"/>
    <property type="match status" value="2"/>
</dbReference>
<evidence type="ECO:0000256" key="7">
    <source>
        <dbReference type="ARBA" id="ARBA00022840"/>
    </source>
</evidence>
<dbReference type="InterPro" id="IPR004358">
    <property type="entry name" value="Sig_transdc_His_kin-like_C"/>
</dbReference>
<dbReference type="InterPro" id="IPR003661">
    <property type="entry name" value="HisK_dim/P_dom"/>
</dbReference>
<protein>
    <recommendedName>
        <fullName evidence="10">Sensory/regulatory protein RpfC</fullName>
        <ecNumber evidence="2">2.7.13.3</ecNumber>
    </recommendedName>
</protein>
<feature type="domain" description="Response regulatory" evidence="13">
    <location>
        <begin position="557"/>
        <end position="682"/>
    </location>
</feature>
<dbReference type="PANTHER" id="PTHR45339">
    <property type="entry name" value="HYBRID SIGNAL TRANSDUCTION HISTIDINE KINASE J"/>
    <property type="match status" value="1"/>
</dbReference>
<evidence type="ECO:0000256" key="6">
    <source>
        <dbReference type="ARBA" id="ARBA00022777"/>
    </source>
</evidence>
<evidence type="ECO:0000256" key="3">
    <source>
        <dbReference type="ARBA" id="ARBA00022553"/>
    </source>
</evidence>